<feature type="domain" description="Phosphoribosyltransferase" evidence="3">
    <location>
        <begin position="27"/>
        <end position="160"/>
    </location>
</feature>
<accession>A0AA37T3B2</accession>
<protein>
    <submittedName>
        <fullName evidence="4">Hypoxanthine phosphoribosyltransferase</fullName>
    </submittedName>
</protein>
<dbReference type="SUPFAM" id="SSF53271">
    <property type="entry name" value="PRTase-like"/>
    <property type="match status" value="1"/>
</dbReference>
<dbReference type="Proteomes" id="UP001156870">
    <property type="component" value="Unassembled WGS sequence"/>
</dbReference>
<evidence type="ECO:0000313" key="5">
    <source>
        <dbReference type="Proteomes" id="UP001156870"/>
    </source>
</evidence>
<dbReference type="GO" id="GO:0016757">
    <property type="term" value="F:glycosyltransferase activity"/>
    <property type="evidence" value="ECO:0007669"/>
    <property type="project" value="UniProtKB-KW"/>
</dbReference>
<organism evidence="4 5">
    <name type="scientific">Marinibactrum halimedae</name>
    <dbReference type="NCBI Taxonomy" id="1444977"/>
    <lineage>
        <taxon>Bacteria</taxon>
        <taxon>Pseudomonadati</taxon>
        <taxon>Pseudomonadota</taxon>
        <taxon>Gammaproteobacteria</taxon>
        <taxon>Cellvibrionales</taxon>
        <taxon>Cellvibrionaceae</taxon>
        <taxon>Marinibactrum</taxon>
    </lineage>
</organism>
<keyword evidence="1 4" id="KW-0328">Glycosyltransferase</keyword>
<sequence length="191" mass="21922">MTEKHYISSEQLLRDSFELGAKVLASGFRPKIIIALWRGGTPTGIAVQEFVDYYGDCQSDHIAIRTSSYQGIGERSDNIQIHGLNYLLKNINYDDDLLIVDDVFDTGRTIDAVINELQKKARKNCPKDIRVAVPYFKPTSNQTDRVPDYYIHTTDQWLKFPFSLEGLTMEEIRQNRPAIFEIIGHLLPEKQ</sequence>
<dbReference type="Gene3D" id="3.40.50.2020">
    <property type="match status" value="1"/>
</dbReference>
<dbReference type="Pfam" id="PF00156">
    <property type="entry name" value="Pribosyltran"/>
    <property type="match status" value="1"/>
</dbReference>
<dbReference type="PANTHER" id="PTHR43363">
    <property type="entry name" value="HYPOXANTHINE PHOSPHORIBOSYLTRANSFERASE"/>
    <property type="match status" value="1"/>
</dbReference>
<reference evidence="4 5" key="1">
    <citation type="journal article" date="2014" name="Int. J. Syst. Evol. Microbiol.">
        <title>Complete genome sequence of Corynebacterium casei LMG S-19264T (=DSM 44701T), isolated from a smear-ripened cheese.</title>
        <authorList>
            <consortium name="US DOE Joint Genome Institute (JGI-PGF)"/>
            <person name="Walter F."/>
            <person name="Albersmeier A."/>
            <person name="Kalinowski J."/>
            <person name="Ruckert C."/>
        </authorList>
    </citation>
    <scope>NUCLEOTIDE SEQUENCE [LARGE SCALE GENOMIC DNA]</scope>
    <source>
        <strain evidence="4 5">NBRC 110095</strain>
    </source>
</reference>
<dbReference type="InterPro" id="IPR029057">
    <property type="entry name" value="PRTase-like"/>
</dbReference>
<proteinExistence type="predicted"/>
<evidence type="ECO:0000256" key="1">
    <source>
        <dbReference type="ARBA" id="ARBA00022676"/>
    </source>
</evidence>
<name>A0AA37T3B2_9GAMM</name>
<dbReference type="EMBL" id="BSPD01000033">
    <property type="protein sequence ID" value="GLS25718.1"/>
    <property type="molecule type" value="Genomic_DNA"/>
</dbReference>
<dbReference type="CDD" id="cd06223">
    <property type="entry name" value="PRTases_typeI"/>
    <property type="match status" value="1"/>
</dbReference>
<dbReference type="PANTHER" id="PTHR43363:SF1">
    <property type="entry name" value="HYPOXANTHINE-GUANINE PHOSPHORIBOSYLTRANSFERASE"/>
    <property type="match status" value="1"/>
</dbReference>
<evidence type="ECO:0000259" key="3">
    <source>
        <dbReference type="Pfam" id="PF00156"/>
    </source>
</evidence>
<evidence type="ECO:0000256" key="2">
    <source>
        <dbReference type="ARBA" id="ARBA00022679"/>
    </source>
</evidence>
<dbReference type="RefSeq" id="WP_232594280.1">
    <property type="nucleotide sequence ID" value="NZ_BSPD01000033.1"/>
</dbReference>
<comment type="caution">
    <text evidence="4">The sequence shown here is derived from an EMBL/GenBank/DDBJ whole genome shotgun (WGS) entry which is preliminary data.</text>
</comment>
<keyword evidence="2" id="KW-0808">Transferase</keyword>
<dbReference type="AlphaFoldDB" id="A0AA37T3B2"/>
<gene>
    <name evidence="4" type="ORF">GCM10007877_14320</name>
</gene>
<dbReference type="InterPro" id="IPR000836">
    <property type="entry name" value="PRTase_dom"/>
</dbReference>
<evidence type="ECO:0000313" key="4">
    <source>
        <dbReference type="EMBL" id="GLS25718.1"/>
    </source>
</evidence>
<keyword evidence="5" id="KW-1185">Reference proteome</keyword>